<proteinExistence type="inferred from homology"/>
<evidence type="ECO:0000256" key="7">
    <source>
        <dbReference type="ARBA" id="ARBA00014478"/>
    </source>
</evidence>
<dbReference type="Pfam" id="PF05881">
    <property type="entry name" value="CNPase"/>
    <property type="match status" value="1"/>
</dbReference>
<dbReference type="Gene3D" id="3.90.1740.10">
    <property type="entry name" value="2',3'-cyclic nucleotide 3'-phosphodiesterase superfamily"/>
    <property type="match status" value="1"/>
</dbReference>
<dbReference type="AlphaFoldDB" id="A0A6J0V362"/>
<keyword evidence="13" id="KW-0449">Lipoprotein</keyword>
<comment type="subcellular location">
    <subcellularLocation>
        <location evidence="2">Melanosome</location>
    </subcellularLocation>
    <subcellularLocation>
        <location evidence="3">Membrane</location>
        <topology evidence="3">Lipid-anchor</topology>
    </subcellularLocation>
</comment>
<sequence length="464" mass="52132">MKRGCEEAPSLQNANEPLRWSSSPQRRRFLLLLRLPPPGGAAMNKGFGRKSHAFLPKIFRKMSSQPKERPESLQFPFLDDDETIATIRESKTFFILRGLPGSGKSTLAHAIHDKYKDACKIISADNYKIQPAIRSAIPDEYSKVDEDLGDYCKRDISVLVVDDTHHERERLEQLFDIADKYRYQVIIVEPKTSWKLDCLQLKDKNQWKLSVDEVKKLKPSLEKDFPPLYFGWFLSKRSSENLRKTGQAFLDELASFKVFKKEANKHFGQSSEDPKMKIDLTGYFVKRPPGVLHCTTKFTDFGKAPGAEDYAQQEIVKSSYGKAFFLTISALFITPRTAGARVELNEQQMLLWPNDVDVLQPAVNLPKGSRAHVTLGCASGVEAVQTGIDLLEFVKLEKAGNKGEEVGEIGGGKLLSYGNGMWMLLLSKKIEVRAIFSGYYGKGKLVPTQGGSKRGSPFNACIII</sequence>
<dbReference type="KEGG" id="pvt:110088998"/>
<keyword evidence="11" id="KW-0694">RNA-binding</keyword>
<evidence type="ECO:0000256" key="2">
    <source>
        <dbReference type="ARBA" id="ARBA00004223"/>
    </source>
</evidence>
<evidence type="ECO:0000256" key="15">
    <source>
        <dbReference type="ARBA" id="ARBA00045937"/>
    </source>
</evidence>
<evidence type="ECO:0000256" key="5">
    <source>
        <dbReference type="ARBA" id="ARBA00011781"/>
    </source>
</evidence>
<dbReference type="EC" id="3.1.4.37" evidence="6"/>
<gene>
    <name evidence="18" type="primary">CNP</name>
</gene>
<comment type="catalytic activity">
    <reaction evidence="1">
        <text>a nucleoside 2',3'-cyclic phosphate + H2O = a nucleoside 2'-phosphate + H(+)</text>
        <dbReference type="Rhea" id="RHEA:14489"/>
        <dbReference type="ChEBI" id="CHEBI:15377"/>
        <dbReference type="ChEBI" id="CHEBI:15378"/>
        <dbReference type="ChEBI" id="CHEBI:66954"/>
        <dbReference type="ChEBI" id="CHEBI:78552"/>
        <dbReference type="EC" id="3.1.4.37"/>
    </reaction>
</comment>
<dbReference type="FunFam" id="3.40.50.300:FF:000795">
    <property type="entry name" value="Tetratricopeptide repeat protein 25"/>
    <property type="match status" value="1"/>
</dbReference>
<dbReference type="InterPro" id="IPR008431">
    <property type="entry name" value="CNPase"/>
</dbReference>
<evidence type="ECO:0000256" key="9">
    <source>
        <dbReference type="ARBA" id="ARBA00022553"/>
    </source>
</evidence>
<evidence type="ECO:0000256" key="13">
    <source>
        <dbReference type="ARBA" id="ARBA00023288"/>
    </source>
</evidence>
<evidence type="ECO:0000256" key="6">
    <source>
        <dbReference type="ARBA" id="ARBA00012317"/>
    </source>
</evidence>
<dbReference type="InterPro" id="IPR027417">
    <property type="entry name" value="P-loop_NTPase"/>
</dbReference>
<name>A0A6J0V362_9SAUR</name>
<keyword evidence="9" id="KW-0597">Phosphoprotein</keyword>
<evidence type="ECO:0000256" key="10">
    <source>
        <dbReference type="ARBA" id="ARBA00022801"/>
    </source>
</evidence>
<keyword evidence="12" id="KW-0472">Membrane</keyword>
<evidence type="ECO:0000259" key="16">
    <source>
        <dbReference type="Pfam" id="PF05881"/>
    </source>
</evidence>
<reference evidence="18" key="1">
    <citation type="submission" date="2025-08" db="UniProtKB">
        <authorList>
            <consortium name="RefSeq"/>
        </authorList>
    </citation>
    <scope>IDENTIFICATION</scope>
</reference>
<feature type="domain" description="Cyclic nucleotide phosphodiesterase catalytic" evidence="16">
    <location>
        <begin position="227"/>
        <end position="463"/>
    </location>
</feature>
<keyword evidence="14" id="KW-0636">Prenylation</keyword>
<dbReference type="SUPFAM" id="SSF52540">
    <property type="entry name" value="P-loop containing nucleoside triphosphate hydrolases"/>
    <property type="match status" value="1"/>
</dbReference>
<dbReference type="SUPFAM" id="SSF55144">
    <property type="entry name" value="LigT-like"/>
    <property type="match status" value="1"/>
</dbReference>
<dbReference type="InterPro" id="IPR047325">
    <property type="entry name" value="CNPase_cat"/>
</dbReference>
<comment type="similarity">
    <text evidence="4">Belongs to the 2H phosphoesterase superfamily. CNPase family.</text>
</comment>
<keyword evidence="8" id="KW-0488">Methylation</keyword>
<dbReference type="CTD" id="1267"/>
<comment type="function">
    <text evidence="15">Catalyzes the formation of 2'-nucleotide products from 2',3'-cyclic substrates. May participate in RNA metabolism in the myelinating cell, CNP is the third most abundant protein in central nervous system myelin.</text>
</comment>
<evidence type="ECO:0000313" key="17">
    <source>
        <dbReference type="Proteomes" id="UP001652642"/>
    </source>
</evidence>
<dbReference type="Proteomes" id="UP001652642">
    <property type="component" value="Chromosome 6"/>
</dbReference>
<dbReference type="GO" id="GO:0003723">
    <property type="term" value="F:RNA binding"/>
    <property type="evidence" value="ECO:0007669"/>
    <property type="project" value="UniProtKB-KW"/>
</dbReference>
<keyword evidence="17" id="KW-1185">Reference proteome</keyword>
<keyword evidence="10" id="KW-0378">Hydrolase</keyword>
<dbReference type="Pfam" id="PF13671">
    <property type="entry name" value="AAA_33"/>
    <property type="match status" value="1"/>
</dbReference>
<evidence type="ECO:0000256" key="14">
    <source>
        <dbReference type="ARBA" id="ARBA00023289"/>
    </source>
</evidence>
<dbReference type="Gene3D" id="3.40.50.300">
    <property type="entry name" value="P-loop containing nucleotide triphosphate hydrolases"/>
    <property type="match status" value="1"/>
</dbReference>
<evidence type="ECO:0000256" key="8">
    <source>
        <dbReference type="ARBA" id="ARBA00022481"/>
    </source>
</evidence>
<dbReference type="FunFam" id="3.90.1740.10:FF:000001">
    <property type="entry name" value="Tetratricopeptide repeat protein 25"/>
    <property type="match status" value="1"/>
</dbReference>
<protein>
    <recommendedName>
        <fullName evidence="7">2',3'-cyclic-nucleotide 3'-phosphodiesterase</fullName>
        <ecNumber evidence="6">3.1.4.37</ecNumber>
    </recommendedName>
</protein>
<dbReference type="GO" id="GO:0004113">
    <property type="term" value="F:2',3'-cyclic-nucleotide 3'-phosphodiesterase activity"/>
    <property type="evidence" value="ECO:0007669"/>
    <property type="project" value="UniProtKB-EC"/>
</dbReference>
<evidence type="ECO:0000256" key="3">
    <source>
        <dbReference type="ARBA" id="ARBA00004635"/>
    </source>
</evidence>
<dbReference type="GO" id="GO:0042470">
    <property type="term" value="C:melanosome"/>
    <property type="evidence" value="ECO:0007669"/>
    <property type="project" value="UniProtKB-SubCell"/>
</dbReference>
<evidence type="ECO:0000256" key="12">
    <source>
        <dbReference type="ARBA" id="ARBA00023136"/>
    </source>
</evidence>
<evidence type="ECO:0000313" key="18">
    <source>
        <dbReference type="RefSeq" id="XP_020667361.1"/>
    </source>
</evidence>
<evidence type="ECO:0000256" key="11">
    <source>
        <dbReference type="ARBA" id="ARBA00022884"/>
    </source>
</evidence>
<dbReference type="PANTHER" id="PTHR10156">
    <property type="entry name" value="2',3'-CYCLIC-NUCLEOTIDE 3'-PHOSPHODIESTERASE"/>
    <property type="match status" value="1"/>
</dbReference>
<organism evidence="17 18">
    <name type="scientific">Pogona vitticeps</name>
    <name type="common">central bearded dragon</name>
    <dbReference type="NCBI Taxonomy" id="103695"/>
    <lineage>
        <taxon>Eukaryota</taxon>
        <taxon>Metazoa</taxon>
        <taxon>Chordata</taxon>
        <taxon>Craniata</taxon>
        <taxon>Vertebrata</taxon>
        <taxon>Euteleostomi</taxon>
        <taxon>Lepidosauria</taxon>
        <taxon>Squamata</taxon>
        <taxon>Bifurcata</taxon>
        <taxon>Unidentata</taxon>
        <taxon>Episquamata</taxon>
        <taxon>Toxicofera</taxon>
        <taxon>Iguania</taxon>
        <taxon>Acrodonta</taxon>
        <taxon>Agamidae</taxon>
        <taxon>Amphibolurinae</taxon>
        <taxon>Pogona</taxon>
    </lineage>
</organism>
<dbReference type="GO" id="GO:0016020">
    <property type="term" value="C:membrane"/>
    <property type="evidence" value="ECO:0007669"/>
    <property type="project" value="UniProtKB-SubCell"/>
</dbReference>
<dbReference type="InterPro" id="IPR009097">
    <property type="entry name" value="Cyclic_Pdiesterase"/>
</dbReference>
<evidence type="ECO:0000256" key="1">
    <source>
        <dbReference type="ARBA" id="ARBA00000610"/>
    </source>
</evidence>
<dbReference type="RefSeq" id="XP_020667361.1">
    <property type="nucleotide sequence ID" value="XM_020811702.2"/>
</dbReference>
<dbReference type="OrthoDB" id="3231855at2759"/>
<dbReference type="GeneID" id="110088998"/>
<evidence type="ECO:0000256" key="4">
    <source>
        <dbReference type="ARBA" id="ARBA00008662"/>
    </source>
</evidence>
<dbReference type="GO" id="GO:0009214">
    <property type="term" value="P:cyclic nucleotide catabolic process"/>
    <property type="evidence" value="ECO:0007669"/>
    <property type="project" value="InterPro"/>
</dbReference>
<accession>A0A6J0V362</accession>
<dbReference type="PANTHER" id="PTHR10156:SF0">
    <property type="entry name" value="2',3'-CYCLIC-NUCLEOTIDE 3'-PHOSPHODIESTERASE"/>
    <property type="match status" value="1"/>
</dbReference>
<comment type="subunit">
    <text evidence="5">Exists as monomers and homodimers.</text>
</comment>